<dbReference type="InterPro" id="IPR012337">
    <property type="entry name" value="RNaseH-like_sf"/>
</dbReference>
<name>A0A2N9G001_FAGSY</name>
<dbReference type="InterPro" id="IPR041373">
    <property type="entry name" value="RT_RNaseH"/>
</dbReference>
<dbReference type="Pfam" id="PF00078">
    <property type="entry name" value="RVT_1"/>
    <property type="match status" value="1"/>
</dbReference>
<reference evidence="10" key="1">
    <citation type="submission" date="2018-02" db="EMBL/GenBank/DDBJ databases">
        <authorList>
            <person name="Cohen D.B."/>
            <person name="Kent A.D."/>
        </authorList>
    </citation>
    <scope>NUCLEOTIDE SEQUENCE</scope>
</reference>
<dbReference type="Pfam" id="PF17921">
    <property type="entry name" value="Integrase_H2C2"/>
    <property type="match status" value="1"/>
</dbReference>
<dbReference type="PANTHER" id="PTHR35046">
    <property type="entry name" value="ZINC KNUCKLE (CCHC-TYPE) FAMILY PROTEIN"/>
    <property type="match status" value="1"/>
</dbReference>
<evidence type="ECO:0000256" key="6">
    <source>
        <dbReference type="ARBA" id="ARBA00022801"/>
    </source>
</evidence>
<evidence type="ECO:0000256" key="3">
    <source>
        <dbReference type="ARBA" id="ARBA00022695"/>
    </source>
</evidence>
<dbReference type="GO" id="GO:0003964">
    <property type="term" value="F:RNA-directed DNA polymerase activity"/>
    <property type="evidence" value="ECO:0007669"/>
    <property type="project" value="UniProtKB-KW"/>
</dbReference>
<evidence type="ECO:0000256" key="7">
    <source>
        <dbReference type="ARBA" id="ARBA00022918"/>
    </source>
</evidence>
<keyword evidence="3" id="KW-0548">Nucleotidyltransferase</keyword>
<accession>A0A2N9G001</accession>
<dbReference type="Pfam" id="PF24626">
    <property type="entry name" value="SH3_Tf2-1"/>
    <property type="match status" value="1"/>
</dbReference>
<dbReference type="GO" id="GO:0006508">
    <property type="term" value="P:proteolysis"/>
    <property type="evidence" value="ECO:0007669"/>
    <property type="project" value="UniProtKB-KW"/>
</dbReference>
<dbReference type="GO" id="GO:0008233">
    <property type="term" value="F:peptidase activity"/>
    <property type="evidence" value="ECO:0007669"/>
    <property type="project" value="UniProtKB-KW"/>
</dbReference>
<keyword evidence="2" id="KW-0808">Transferase</keyword>
<dbReference type="InterPro" id="IPR056924">
    <property type="entry name" value="SH3_Tf2-1"/>
</dbReference>
<dbReference type="PANTHER" id="PTHR35046:SF9">
    <property type="entry name" value="RNA-DIRECTED DNA POLYMERASE"/>
    <property type="match status" value="1"/>
</dbReference>
<dbReference type="SUPFAM" id="SSF53098">
    <property type="entry name" value="Ribonuclease H-like"/>
    <property type="match status" value="1"/>
</dbReference>
<dbReference type="Gene3D" id="3.30.70.270">
    <property type="match status" value="1"/>
</dbReference>
<feature type="region of interest" description="Disordered" evidence="8">
    <location>
        <begin position="164"/>
        <end position="223"/>
    </location>
</feature>
<feature type="region of interest" description="Disordered" evidence="8">
    <location>
        <begin position="1"/>
        <end position="20"/>
    </location>
</feature>
<dbReference type="InterPro" id="IPR043502">
    <property type="entry name" value="DNA/RNA_pol_sf"/>
</dbReference>
<organism evidence="10">
    <name type="scientific">Fagus sylvatica</name>
    <name type="common">Beechnut</name>
    <dbReference type="NCBI Taxonomy" id="28930"/>
    <lineage>
        <taxon>Eukaryota</taxon>
        <taxon>Viridiplantae</taxon>
        <taxon>Streptophyta</taxon>
        <taxon>Embryophyta</taxon>
        <taxon>Tracheophyta</taxon>
        <taxon>Spermatophyta</taxon>
        <taxon>Magnoliopsida</taxon>
        <taxon>eudicotyledons</taxon>
        <taxon>Gunneridae</taxon>
        <taxon>Pentapetalae</taxon>
        <taxon>rosids</taxon>
        <taxon>fabids</taxon>
        <taxon>Fagales</taxon>
        <taxon>Fagaceae</taxon>
        <taxon>Fagus</taxon>
    </lineage>
</organism>
<keyword evidence="7" id="KW-0695">RNA-directed DNA polymerase</keyword>
<evidence type="ECO:0000256" key="1">
    <source>
        <dbReference type="ARBA" id="ARBA00022670"/>
    </source>
</evidence>
<evidence type="ECO:0000256" key="4">
    <source>
        <dbReference type="ARBA" id="ARBA00022722"/>
    </source>
</evidence>
<evidence type="ECO:0000313" key="10">
    <source>
        <dbReference type="EMBL" id="SPC96126.1"/>
    </source>
</evidence>
<keyword evidence="4" id="KW-0540">Nuclease</keyword>
<dbReference type="PROSITE" id="PS50994">
    <property type="entry name" value="INTEGRASE"/>
    <property type="match status" value="1"/>
</dbReference>
<dbReference type="InterPro" id="IPR000477">
    <property type="entry name" value="RT_dom"/>
</dbReference>
<proteinExistence type="predicted"/>
<dbReference type="GO" id="GO:0003676">
    <property type="term" value="F:nucleic acid binding"/>
    <property type="evidence" value="ECO:0007669"/>
    <property type="project" value="InterPro"/>
</dbReference>
<evidence type="ECO:0000259" key="9">
    <source>
        <dbReference type="PROSITE" id="PS50994"/>
    </source>
</evidence>
<dbReference type="InterPro" id="IPR043128">
    <property type="entry name" value="Rev_trsase/Diguanyl_cyclase"/>
</dbReference>
<evidence type="ECO:0000256" key="5">
    <source>
        <dbReference type="ARBA" id="ARBA00022759"/>
    </source>
</evidence>
<sequence length="1119" mass="128758">MRDNGEVMTESEDDSDGMPELVYASDDDGVVYPVTGESLVARRALNTHIKVDDAEQQRENIFHTRCHVNNKWLNDCGEVRVDRQVLITFSIGKYLDEVLCDVVPMHAGHILLGRPWQYDRRVTHDGFKNMYSFVKGGKTIKLAPLTPSQVYEDQLKLKSEVAHKRKCENESDKKRKSEKEIEQKRKIESENEQKRKSEKEIEQKRKSESENEKKERESAERKGKTKVGFYARVSEVKRAFFADHPMILLVYKESYLNFDETNKSLSSLAVSLLQEFEDVFPKEMPNELPPIRGIEHQIDFVPGAAIPNRPAYRSNPEETKELQRQVEDLMSKGYVRESMSPCAVPVLLVPKKDGTWRMCVDCRAINNITVKYRHPIPRLDDMLDELHGSCIFSKIDLKSGYHQIRMKEGDEWKTAFKTKYGLYEWLVMPFGLTNAPSTFMRLMNHVLRIEVDEEKVKAIKEWPTPKSITENVGFHWGADQDNAFATIKERLCSAPVLALPNFNKTFEIECDASGIGIGAVLMQDRRPIAFFSEKLSGASLKYPTYDKELYALVRALETWQHYLWPREFVIHTDHESLKHLKGQGKLNQRHARWLEYIETFPYVIRYKQGKENIVADALSRRYVLLTSMSAKLLGFEYVKDMYADDADFSDVYKACDKTAFGKFYKHDGYLFKESKLCVPSCSMRELLVREAHGGGLMGHFGVKKTLDILHEHFFWPKMKKDVNRICGRCITCRKAKSKVLPHGLYTPLPVPSEPWVDISMDFVLGLPRTKRGRDSIFVVVDRFSKMAHFIPCHKTDDATNIADLFFREIVRLHGVPRSIVSDRDVKFLSYFWKVLWGKLGTKLLFSTTCHPQTDGQTEVVNRTLTQLLRTVVHKNLKTWEDCLPFIEFAYNRAMHSTTSYSPFEIVYGFNPLTPLDLMPLPIDGRSSLDGQKKAELVKSLHERVRLQIAQKNERVASQANKGRRRVIFEPGDWVWVHMRKERFPAHRKTKLHPRGDGPFQILEKINDNAYKVDLPGEYKVSATFNVSDLSPFDVGEDSWSNPFEERGNDGNQGGPSLKDPLQVPDGPITRSRAKKIKEAMQGLVQSTWDEASKSPTIKVGLKEGEPILIHLIQAVEDMT</sequence>
<dbReference type="CDD" id="cd09274">
    <property type="entry name" value="RNase_HI_RT_Ty3"/>
    <property type="match status" value="1"/>
</dbReference>
<keyword evidence="5" id="KW-0255">Endonuclease</keyword>
<dbReference type="FunFam" id="1.10.340.70:FF:000001">
    <property type="entry name" value="Retrovirus-related Pol polyprotein from transposon gypsy-like Protein"/>
    <property type="match status" value="1"/>
</dbReference>
<keyword evidence="6" id="KW-0378">Hydrolase</keyword>
<dbReference type="InterPro" id="IPR041588">
    <property type="entry name" value="Integrase_H2C2"/>
</dbReference>
<feature type="compositionally biased region" description="Basic and acidic residues" evidence="8">
    <location>
        <begin position="164"/>
        <end position="222"/>
    </location>
</feature>
<dbReference type="InterPro" id="IPR001584">
    <property type="entry name" value="Integrase_cat-core"/>
</dbReference>
<dbReference type="InterPro" id="IPR036397">
    <property type="entry name" value="RNaseH_sf"/>
</dbReference>
<dbReference type="FunFam" id="3.30.420.10:FF:000032">
    <property type="entry name" value="Retrovirus-related Pol polyprotein from transposon 297-like Protein"/>
    <property type="match status" value="1"/>
</dbReference>
<keyword evidence="1" id="KW-0645">Protease</keyword>
<dbReference type="GO" id="GO:0015074">
    <property type="term" value="P:DNA integration"/>
    <property type="evidence" value="ECO:0007669"/>
    <property type="project" value="InterPro"/>
</dbReference>
<protein>
    <recommendedName>
        <fullName evidence="9">Integrase catalytic domain-containing protein</fullName>
    </recommendedName>
</protein>
<feature type="domain" description="Integrase catalytic" evidence="9">
    <location>
        <begin position="750"/>
        <end position="910"/>
    </location>
</feature>
<dbReference type="Gene3D" id="3.30.420.10">
    <property type="entry name" value="Ribonuclease H-like superfamily/Ribonuclease H"/>
    <property type="match status" value="1"/>
</dbReference>
<dbReference type="SUPFAM" id="SSF56672">
    <property type="entry name" value="DNA/RNA polymerases"/>
    <property type="match status" value="1"/>
</dbReference>
<dbReference type="Gene3D" id="1.10.340.70">
    <property type="match status" value="1"/>
</dbReference>
<dbReference type="Pfam" id="PF17917">
    <property type="entry name" value="RT_RNaseH"/>
    <property type="match status" value="1"/>
</dbReference>
<dbReference type="FunFam" id="3.10.10.10:FF:000007">
    <property type="entry name" value="Retrovirus-related Pol polyprotein from transposon 17.6-like Protein"/>
    <property type="match status" value="1"/>
</dbReference>
<dbReference type="Gene3D" id="3.10.20.370">
    <property type="match status" value="1"/>
</dbReference>
<gene>
    <name evidence="10" type="ORF">FSB_LOCUS24008</name>
</gene>
<evidence type="ECO:0000256" key="2">
    <source>
        <dbReference type="ARBA" id="ARBA00022679"/>
    </source>
</evidence>
<evidence type="ECO:0000256" key="8">
    <source>
        <dbReference type="SAM" id="MobiDB-lite"/>
    </source>
</evidence>
<dbReference type="GO" id="GO:0004519">
    <property type="term" value="F:endonuclease activity"/>
    <property type="evidence" value="ECO:0007669"/>
    <property type="project" value="UniProtKB-KW"/>
</dbReference>
<feature type="region of interest" description="Disordered" evidence="8">
    <location>
        <begin position="1035"/>
        <end position="1068"/>
    </location>
</feature>
<dbReference type="Gene3D" id="3.10.10.10">
    <property type="entry name" value="HIV Type 1 Reverse Transcriptase, subunit A, domain 1"/>
    <property type="match status" value="1"/>
</dbReference>
<dbReference type="EMBL" id="OIVN01001639">
    <property type="protein sequence ID" value="SPC96126.1"/>
    <property type="molecule type" value="Genomic_DNA"/>
</dbReference>
<dbReference type="CDD" id="cd01647">
    <property type="entry name" value="RT_LTR"/>
    <property type="match status" value="1"/>
</dbReference>
<dbReference type="AlphaFoldDB" id="A0A2N9G001"/>